<reference evidence="2" key="1">
    <citation type="journal article" date="2019" name="Int. J. Syst. Evol. Microbiol.">
        <title>The Global Catalogue of Microorganisms (GCM) 10K type strain sequencing project: providing services to taxonomists for standard genome sequencing and annotation.</title>
        <authorList>
            <consortium name="The Broad Institute Genomics Platform"/>
            <consortium name="The Broad Institute Genome Sequencing Center for Infectious Disease"/>
            <person name="Wu L."/>
            <person name="Ma J."/>
        </authorList>
    </citation>
    <scope>NUCLEOTIDE SEQUENCE [LARGE SCALE GENOMIC DNA]</scope>
    <source>
        <strain evidence="2">JCM 18054</strain>
    </source>
</reference>
<organism evidence="1 2">
    <name type="scientific">Amycolatopsis dongchuanensis</name>
    <dbReference type="NCBI Taxonomy" id="1070866"/>
    <lineage>
        <taxon>Bacteria</taxon>
        <taxon>Bacillati</taxon>
        <taxon>Actinomycetota</taxon>
        <taxon>Actinomycetes</taxon>
        <taxon>Pseudonocardiales</taxon>
        <taxon>Pseudonocardiaceae</taxon>
        <taxon>Amycolatopsis</taxon>
    </lineage>
</organism>
<keyword evidence="2" id="KW-1185">Reference proteome</keyword>
<sequence>MLRSACHGSFAPRPSPRHLSTTELAVALTTGAPGTLSSAKSALSTRQLTVTVTVLPGSTDPAWVSTLKPRHVTPACNNAASAVARAFRVASDSFRAMVAARAA</sequence>
<proteinExistence type="predicted"/>
<gene>
    <name evidence="1" type="ORF">GCM10023214_45600</name>
</gene>
<protein>
    <submittedName>
        <fullName evidence="1">Uncharacterized protein</fullName>
    </submittedName>
</protein>
<comment type="caution">
    <text evidence="1">The sequence shown here is derived from an EMBL/GenBank/DDBJ whole genome shotgun (WGS) entry which is preliminary data.</text>
</comment>
<evidence type="ECO:0000313" key="2">
    <source>
        <dbReference type="Proteomes" id="UP001500192"/>
    </source>
</evidence>
<accession>A0ABP9QYB8</accession>
<name>A0ABP9QYB8_9PSEU</name>
<evidence type="ECO:0000313" key="1">
    <source>
        <dbReference type="EMBL" id="GAA5169053.1"/>
    </source>
</evidence>
<dbReference type="EMBL" id="BAABIB010000084">
    <property type="protein sequence ID" value="GAA5169053.1"/>
    <property type="molecule type" value="Genomic_DNA"/>
</dbReference>
<dbReference type="Proteomes" id="UP001500192">
    <property type="component" value="Unassembled WGS sequence"/>
</dbReference>